<protein>
    <submittedName>
        <fullName evidence="3">Cys-tRNA(Pro) deacylase</fullName>
    </submittedName>
</protein>
<dbReference type="Gene3D" id="3.90.960.10">
    <property type="entry name" value="YbaK/aminoacyl-tRNA synthetase-associated domain"/>
    <property type="match status" value="1"/>
</dbReference>
<reference evidence="3 4" key="2">
    <citation type="submission" date="2024-03" db="EMBL/GenBank/DDBJ databases">
        <title>The Genome Sequence of Enterococcus sp. DIV2402.</title>
        <authorList>
            <consortium name="The Broad Institute Genomics Platform"/>
            <consortium name="The Broad Institute Microbial Omics Core"/>
            <consortium name="The Broad Institute Genomic Center for Infectious Diseases"/>
            <person name="Earl A."/>
            <person name="Manson A."/>
            <person name="Gilmore M."/>
            <person name="Schwartman J."/>
            <person name="Shea T."/>
            <person name="Abouelleil A."/>
            <person name="Cao P."/>
            <person name="Chapman S."/>
            <person name="Cusick C."/>
            <person name="Young S."/>
            <person name="Neafsey D."/>
            <person name="Nusbaum C."/>
            <person name="Birren B."/>
        </authorList>
    </citation>
    <scope>NUCLEOTIDE SEQUENCE [LARGE SCALE GENOMIC DNA]</scope>
    <source>
        <strain evidence="3 4">DIV2402</strain>
    </source>
</reference>
<dbReference type="SUPFAM" id="SSF55826">
    <property type="entry name" value="YbaK/ProRS associated domain"/>
    <property type="match status" value="1"/>
</dbReference>
<proteinExistence type="predicted"/>
<sequence>MTKTEVETYLLSKNIPFEPYFFSEELDPAKTPIFKTLVLKGNKTGPVIALIPLNQRLDYKKTAKLTGNRKIGLPPVEIAFELTGYPHGANTPIGIFLHSPDYVFLFDESIYRFKEIAISAGELHKGIIISVDRLVDLITPTMADLLQ</sequence>
<feature type="domain" description="YbaK/aminoacyl-tRNA synthetase-associated" evidence="2">
    <location>
        <begin position="27"/>
        <end position="137"/>
    </location>
</feature>
<keyword evidence="1" id="KW-0648">Protein biosynthesis</keyword>
<dbReference type="InterPro" id="IPR036754">
    <property type="entry name" value="YbaK/aa-tRNA-synt-asso_dom_sf"/>
</dbReference>
<dbReference type="EMBL" id="CP147251">
    <property type="protein sequence ID" value="WYJ77185.1"/>
    <property type="molecule type" value="Genomic_DNA"/>
</dbReference>
<dbReference type="InterPro" id="IPR007214">
    <property type="entry name" value="YbaK/aa-tRNA-synth-assoc-dom"/>
</dbReference>
<dbReference type="Proteomes" id="UP000664701">
    <property type="component" value="Chromosome"/>
</dbReference>
<accession>A0ABZ2SND8</accession>
<organism evidence="3 4">
    <name type="scientific">Candidatus Enterococcus lowellii</name>
    <dbReference type="NCBI Taxonomy" id="2230877"/>
    <lineage>
        <taxon>Bacteria</taxon>
        <taxon>Bacillati</taxon>
        <taxon>Bacillota</taxon>
        <taxon>Bacilli</taxon>
        <taxon>Lactobacillales</taxon>
        <taxon>Enterococcaceae</taxon>
        <taxon>Enterococcus</taxon>
    </lineage>
</organism>
<evidence type="ECO:0000259" key="2">
    <source>
        <dbReference type="Pfam" id="PF04073"/>
    </source>
</evidence>
<reference evidence="3 4" key="1">
    <citation type="submission" date="2021-03" db="EMBL/GenBank/DDBJ databases">
        <authorList>
            <person name="Gilmore M.S."/>
            <person name="Schwartzman J."/>
            <person name="Van Tyne D."/>
            <person name="Martin M."/>
            <person name="Earl A.M."/>
            <person name="Manson A.L."/>
            <person name="Straub T."/>
            <person name="Salamzade R."/>
            <person name="Saavedra J."/>
            <person name="Lebreton F."/>
            <person name="Prichula J."/>
            <person name="Schaufler K."/>
            <person name="Gaca A."/>
            <person name="Sgardioli B."/>
            <person name="Wagenaar J."/>
            <person name="Strong T."/>
        </authorList>
    </citation>
    <scope>NUCLEOTIDE SEQUENCE [LARGE SCALE GENOMIC DNA]</scope>
    <source>
        <strain evidence="3 4">DIV2402</strain>
    </source>
</reference>
<evidence type="ECO:0000256" key="1">
    <source>
        <dbReference type="ARBA" id="ARBA00022917"/>
    </source>
</evidence>
<dbReference type="RefSeq" id="WP_207942595.1">
    <property type="nucleotide sequence ID" value="NZ_CP147251.1"/>
</dbReference>
<dbReference type="PANTHER" id="PTHR30411">
    <property type="entry name" value="CYTOPLASMIC PROTEIN"/>
    <property type="match status" value="1"/>
</dbReference>
<name>A0ABZ2SND8_9ENTE</name>
<dbReference type="PANTHER" id="PTHR30411:SF0">
    <property type="entry name" value="CYS-TRNA(PRO)_CYS-TRNA(CYS) DEACYLASE YBAK"/>
    <property type="match status" value="1"/>
</dbReference>
<evidence type="ECO:0000313" key="4">
    <source>
        <dbReference type="Proteomes" id="UP000664701"/>
    </source>
</evidence>
<dbReference type="Pfam" id="PF04073">
    <property type="entry name" value="tRNA_edit"/>
    <property type="match status" value="1"/>
</dbReference>
<keyword evidence="4" id="KW-1185">Reference proteome</keyword>
<gene>
    <name evidence="3" type="ORF">DOK78_001823</name>
</gene>
<evidence type="ECO:0000313" key="3">
    <source>
        <dbReference type="EMBL" id="WYJ77185.1"/>
    </source>
</evidence>